<feature type="region of interest" description="Disordered" evidence="1">
    <location>
        <begin position="1"/>
        <end position="32"/>
    </location>
</feature>
<name>A0A6B0QP89_9CETA</name>
<accession>A0A6B0QP89</accession>
<protein>
    <submittedName>
        <fullName evidence="2">Uncharacterized protein</fullName>
    </submittedName>
</protein>
<dbReference type="Proteomes" id="UP000322234">
    <property type="component" value="Unassembled WGS sequence"/>
</dbReference>
<organism evidence="2 3">
    <name type="scientific">Bos mutus</name>
    <name type="common">wild yak</name>
    <dbReference type="NCBI Taxonomy" id="72004"/>
    <lineage>
        <taxon>Eukaryota</taxon>
        <taxon>Metazoa</taxon>
        <taxon>Chordata</taxon>
        <taxon>Craniata</taxon>
        <taxon>Vertebrata</taxon>
        <taxon>Euteleostomi</taxon>
        <taxon>Mammalia</taxon>
        <taxon>Eutheria</taxon>
        <taxon>Laurasiatheria</taxon>
        <taxon>Artiodactyla</taxon>
        <taxon>Ruminantia</taxon>
        <taxon>Pecora</taxon>
        <taxon>Bovidae</taxon>
        <taxon>Bovinae</taxon>
        <taxon>Bos</taxon>
    </lineage>
</organism>
<evidence type="ECO:0000313" key="2">
    <source>
        <dbReference type="EMBL" id="MXQ79688.1"/>
    </source>
</evidence>
<proteinExistence type="predicted"/>
<dbReference type="AlphaFoldDB" id="A0A6B0QP89"/>
<comment type="caution">
    <text evidence="2">The sequence shown here is derived from an EMBL/GenBank/DDBJ whole genome shotgun (WGS) entry which is preliminary data.</text>
</comment>
<gene>
    <name evidence="2" type="ORF">E5288_WYG006877</name>
</gene>
<evidence type="ECO:0000313" key="3">
    <source>
        <dbReference type="Proteomes" id="UP000322234"/>
    </source>
</evidence>
<keyword evidence="3" id="KW-1185">Reference proteome</keyword>
<reference evidence="2" key="1">
    <citation type="submission" date="2019-10" db="EMBL/GenBank/DDBJ databases">
        <title>The sequence and de novo assembly of the wild yak genome.</title>
        <authorList>
            <person name="Liu Y."/>
        </authorList>
    </citation>
    <scope>NUCLEOTIDE SEQUENCE [LARGE SCALE GENOMIC DNA]</scope>
    <source>
        <strain evidence="2">WY2019</strain>
    </source>
</reference>
<dbReference type="EMBL" id="VBQZ03000002">
    <property type="protein sequence ID" value="MXQ79688.1"/>
    <property type="molecule type" value="Genomic_DNA"/>
</dbReference>
<sequence length="293" mass="32990">MESPPGHGNFPTVKKKSFDLKSEETINESVEEDGKAEGFHGSCIYTLANLSHGSYKLITMSKPDSDKNDFMINLEKSVPHPKAKSLSLDWGLWRLIFIGKTTGFMAIQEESNRFFSIYAILASCRSEFTFSKANIQSTPGEFISKEFISHLHVCILSINNVKMKYLQSSLTFSQALSLRYCLQMQVWILNLAFPYPIRLLAMAAGGPWGSPSPSHSVLSCQGPAGHKETAAKPTAVSTAQLQWWRPWEAAARLVPWAVAANLGKVYDHYSYWQKLWPLHLRRIVSGHFRTLTF</sequence>
<evidence type="ECO:0000256" key="1">
    <source>
        <dbReference type="SAM" id="MobiDB-lite"/>
    </source>
</evidence>